<organism evidence="5 6">
    <name type="scientific">Ditylenchus destructor</name>
    <dbReference type="NCBI Taxonomy" id="166010"/>
    <lineage>
        <taxon>Eukaryota</taxon>
        <taxon>Metazoa</taxon>
        <taxon>Ecdysozoa</taxon>
        <taxon>Nematoda</taxon>
        <taxon>Chromadorea</taxon>
        <taxon>Rhabditida</taxon>
        <taxon>Tylenchina</taxon>
        <taxon>Tylenchomorpha</taxon>
        <taxon>Sphaerularioidea</taxon>
        <taxon>Anguinidae</taxon>
        <taxon>Anguininae</taxon>
        <taxon>Ditylenchus</taxon>
    </lineage>
</organism>
<dbReference type="GO" id="GO:0005737">
    <property type="term" value="C:cytoplasm"/>
    <property type="evidence" value="ECO:0007669"/>
    <property type="project" value="UniProtKB-SubCell"/>
</dbReference>
<dbReference type="InterPro" id="IPR001715">
    <property type="entry name" value="CH_dom"/>
</dbReference>
<protein>
    <submittedName>
        <fullName evidence="5">Calponin homology (CH) domain-containing protein</fullName>
    </submittedName>
</protein>
<dbReference type="PANTHER" id="PTHR22706">
    <property type="entry name" value="ASSEMBLY FACTOR FOR SPINDLE MICROTUBULES"/>
    <property type="match status" value="1"/>
</dbReference>
<dbReference type="AlphaFoldDB" id="A0AAD4NB85"/>
<dbReference type="GO" id="GO:0000278">
    <property type="term" value="P:mitotic cell cycle"/>
    <property type="evidence" value="ECO:0007669"/>
    <property type="project" value="TreeGrafter"/>
</dbReference>
<dbReference type="GO" id="GO:0051295">
    <property type="term" value="P:establishment of meiotic spindle localization"/>
    <property type="evidence" value="ECO:0007669"/>
    <property type="project" value="TreeGrafter"/>
</dbReference>
<gene>
    <name evidence="5" type="ORF">DdX_06519</name>
</gene>
<dbReference type="InterPro" id="IPR051185">
    <property type="entry name" value="ASPM"/>
</dbReference>
<dbReference type="GO" id="GO:0005516">
    <property type="term" value="F:calmodulin binding"/>
    <property type="evidence" value="ECO:0007669"/>
    <property type="project" value="UniProtKB-KW"/>
</dbReference>
<dbReference type="SUPFAM" id="SSF47576">
    <property type="entry name" value="Calponin-homology domain, CH-domain"/>
    <property type="match status" value="1"/>
</dbReference>
<proteinExistence type="predicted"/>
<accession>A0AAD4NB85</accession>
<comment type="caution">
    <text evidence="5">The sequence shown here is derived from an EMBL/GenBank/DDBJ whole genome shotgun (WGS) entry which is preliminary data.</text>
</comment>
<dbReference type="Proteomes" id="UP001201812">
    <property type="component" value="Unassembled WGS sequence"/>
</dbReference>
<feature type="domain" description="Calponin-homology (CH)" evidence="4">
    <location>
        <begin position="282"/>
        <end position="403"/>
    </location>
</feature>
<dbReference type="Pfam" id="PF00307">
    <property type="entry name" value="CH"/>
    <property type="match status" value="1"/>
</dbReference>
<dbReference type="EMBL" id="JAKKPZ010000008">
    <property type="protein sequence ID" value="KAI1718105.1"/>
    <property type="molecule type" value="Genomic_DNA"/>
</dbReference>
<dbReference type="InterPro" id="IPR036872">
    <property type="entry name" value="CH_dom_sf"/>
</dbReference>
<keyword evidence="2" id="KW-0963">Cytoplasm</keyword>
<evidence type="ECO:0000313" key="6">
    <source>
        <dbReference type="Proteomes" id="UP001201812"/>
    </source>
</evidence>
<name>A0AAD4NB85_9BILA</name>
<sequence length="464" mass="53092">MNISRTKKPLTRTTEAEVEVDREVIALTQWINDIVSPAGLDVESPMEVERLLERTKEANAKLKEILTSSAKFAGKQLSIVPRNTFNSTENNPASSTLSYIRKDSLNDLWRQRAIEIFDGSDVPQKIDEIVNSDKISVRKGVIISSNIGIQMGLLRLLLCFHPVWLKLALETVFQVSIVFPDTPGIANMRFVPTISNFIMHNLLKNMSILKKGYKKQFVLPPEAIQEMHRFFLSKLCQLLFLIEKLVERCVVPNLPCMFLKNSSYKSISDIFAFLSQEVIAGDANIQKALARVKFTPTYKQTIFEEFDYKVKNFYNDLSDGIILGRLLEILSAKDGKMERIVSRLRDPAGDRVRKITNIRTVINEGCRIFPEKLQQEYINDKDIVDGKRGAIVKLLWRLVDIRESSAIIIIQRFVRSMISRYRIQQRLQLKRLSITKALDQLKIENAVSTIQTESLPDSIAMVEQ</sequence>
<dbReference type="GO" id="GO:0000922">
    <property type="term" value="C:spindle pole"/>
    <property type="evidence" value="ECO:0007669"/>
    <property type="project" value="TreeGrafter"/>
</dbReference>
<evidence type="ECO:0000313" key="5">
    <source>
        <dbReference type="EMBL" id="KAI1718105.1"/>
    </source>
</evidence>
<dbReference type="PROSITE" id="PS50021">
    <property type="entry name" value="CH"/>
    <property type="match status" value="1"/>
</dbReference>
<reference evidence="5" key="1">
    <citation type="submission" date="2022-01" db="EMBL/GenBank/DDBJ databases">
        <title>Genome Sequence Resource for Two Populations of Ditylenchus destructor, the Migratory Endoparasitic Phytonematode.</title>
        <authorList>
            <person name="Zhang H."/>
            <person name="Lin R."/>
            <person name="Xie B."/>
        </authorList>
    </citation>
    <scope>NUCLEOTIDE SEQUENCE</scope>
    <source>
        <strain evidence="5">BazhouSP</strain>
    </source>
</reference>
<keyword evidence="6" id="KW-1185">Reference proteome</keyword>
<comment type="subcellular location">
    <subcellularLocation>
        <location evidence="1">Cytoplasm</location>
    </subcellularLocation>
</comment>
<dbReference type="Gene3D" id="1.10.418.10">
    <property type="entry name" value="Calponin-like domain"/>
    <property type="match status" value="1"/>
</dbReference>
<dbReference type="PANTHER" id="PTHR22706:SF1">
    <property type="entry name" value="ASSEMBLY FACTOR FOR SPINDLE MICROTUBULES"/>
    <property type="match status" value="1"/>
</dbReference>
<evidence type="ECO:0000256" key="2">
    <source>
        <dbReference type="ARBA" id="ARBA00022490"/>
    </source>
</evidence>
<dbReference type="GO" id="GO:0007051">
    <property type="term" value="P:spindle organization"/>
    <property type="evidence" value="ECO:0007669"/>
    <property type="project" value="TreeGrafter"/>
</dbReference>
<evidence type="ECO:0000256" key="1">
    <source>
        <dbReference type="ARBA" id="ARBA00004496"/>
    </source>
</evidence>
<keyword evidence="3" id="KW-0112">Calmodulin-binding</keyword>
<evidence type="ECO:0000256" key="3">
    <source>
        <dbReference type="ARBA" id="ARBA00022860"/>
    </source>
</evidence>
<evidence type="ECO:0000259" key="4">
    <source>
        <dbReference type="PROSITE" id="PS50021"/>
    </source>
</evidence>
<dbReference type="PROSITE" id="PS50096">
    <property type="entry name" value="IQ"/>
    <property type="match status" value="1"/>
</dbReference>